<feature type="modified residue" description="4-aspartylphosphate" evidence="2">
    <location>
        <position position="53"/>
    </location>
</feature>
<name>A0A1H3NPD6_9BACT</name>
<dbReference type="InterPro" id="IPR011006">
    <property type="entry name" value="CheY-like_superfamily"/>
</dbReference>
<dbReference type="PROSITE" id="PS50110">
    <property type="entry name" value="RESPONSE_REGULATORY"/>
    <property type="match status" value="1"/>
</dbReference>
<comment type="caution">
    <text evidence="4">The sequence shown here is derived from an EMBL/GenBank/DDBJ whole genome shotgun (WGS) entry which is preliminary data.</text>
</comment>
<sequence length="117" mass="13107">MSSKILIVEDDVVFCKLLTRFLSKNNFEVMDAQNGKDALELMDLNNFGQAILDYRLPDMNGVEILKKLKFKNPETKVLLITRFGDEEVAAEAKSAGADAFIAKPIDPDDLLKIIKSM</sequence>
<dbReference type="Proteomes" id="UP000199663">
    <property type="component" value="Unassembled WGS sequence"/>
</dbReference>
<dbReference type="Gene3D" id="3.40.50.2300">
    <property type="match status" value="1"/>
</dbReference>
<evidence type="ECO:0000313" key="5">
    <source>
        <dbReference type="Proteomes" id="UP000199663"/>
    </source>
</evidence>
<gene>
    <name evidence="4" type="ORF">SAMN05444412_103349</name>
</gene>
<keyword evidence="5" id="KW-1185">Reference proteome</keyword>
<dbReference type="InterPro" id="IPR001789">
    <property type="entry name" value="Sig_transdc_resp-reg_receiver"/>
</dbReference>
<protein>
    <submittedName>
        <fullName evidence="4">Two-component system, NtrC family, response regulator HydG</fullName>
    </submittedName>
</protein>
<proteinExistence type="predicted"/>
<accession>A0A1H3NPD6</accession>
<dbReference type="SMART" id="SM00448">
    <property type="entry name" value="REC"/>
    <property type="match status" value="1"/>
</dbReference>
<evidence type="ECO:0000259" key="3">
    <source>
        <dbReference type="PROSITE" id="PS50110"/>
    </source>
</evidence>
<reference evidence="4 5" key="1">
    <citation type="submission" date="2016-10" db="EMBL/GenBank/DDBJ databases">
        <authorList>
            <person name="Varghese N."/>
            <person name="Submissions S."/>
        </authorList>
    </citation>
    <scope>NUCLEOTIDE SEQUENCE [LARGE SCALE GENOMIC DNA]</scope>
    <source>
        <strain evidence="4 5">DSM 17997</strain>
    </source>
</reference>
<keyword evidence="1 2" id="KW-0597">Phosphoprotein</keyword>
<evidence type="ECO:0000313" key="4">
    <source>
        <dbReference type="EMBL" id="SDY90658.1"/>
    </source>
</evidence>
<dbReference type="PANTHER" id="PTHR44591:SF3">
    <property type="entry name" value="RESPONSE REGULATORY DOMAIN-CONTAINING PROTEIN"/>
    <property type="match status" value="1"/>
</dbReference>
<dbReference type="EMBL" id="FNQC01000003">
    <property type="protein sequence ID" value="SDY90658.1"/>
    <property type="molecule type" value="Genomic_DNA"/>
</dbReference>
<dbReference type="SUPFAM" id="SSF52172">
    <property type="entry name" value="CheY-like"/>
    <property type="match status" value="1"/>
</dbReference>
<organism evidence="4 5">
    <name type="scientific">Rhodonellum ikkaensis</name>
    <dbReference type="NCBI Taxonomy" id="336829"/>
    <lineage>
        <taxon>Bacteria</taxon>
        <taxon>Pseudomonadati</taxon>
        <taxon>Bacteroidota</taxon>
        <taxon>Cytophagia</taxon>
        <taxon>Cytophagales</taxon>
        <taxon>Cytophagaceae</taxon>
        <taxon>Rhodonellum</taxon>
    </lineage>
</organism>
<feature type="domain" description="Response regulatory" evidence="3">
    <location>
        <begin position="4"/>
        <end position="117"/>
    </location>
</feature>
<dbReference type="PANTHER" id="PTHR44591">
    <property type="entry name" value="STRESS RESPONSE REGULATOR PROTEIN 1"/>
    <property type="match status" value="1"/>
</dbReference>
<evidence type="ECO:0000256" key="1">
    <source>
        <dbReference type="ARBA" id="ARBA00022553"/>
    </source>
</evidence>
<evidence type="ECO:0000256" key="2">
    <source>
        <dbReference type="PROSITE-ProRule" id="PRU00169"/>
    </source>
</evidence>
<dbReference type="Pfam" id="PF00072">
    <property type="entry name" value="Response_reg"/>
    <property type="match status" value="1"/>
</dbReference>
<dbReference type="InterPro" id="IPR050595">
    <property type="entry name" value="Bact_response_regulator"/>
</dbReference>
<dbReference type="RefSeq" id="WP_019597308.1">
    <property type="nucleotide sequence ID" value="NZ_FNQC01000003.1"/>
</dbReference>